<evidence type="ECO:0000313" key="2">
    <source>
        <dbReference type="Proteomes" id="UP000694423"/>
    </source>
</evidence>
<proteinExistence type="predicted"/>
<organism evidence="1 2">
    <name type="scientific">Dromaius novaehollandiae</name>
    <name type="common">Emu</name>
    <dbReference type="NCBI Taxonomy" id="8790"/>
    <lineage>
        <taxon>Eukaryota</taxon>
        <taxon>Metazoa</taxon>
        <taxon>Chordata</taxon>
        <taxon>Craniata</taxon>
        <taxon>Vertebrata</taxon>
        <taxon>Euteleostomi</taxon>
        <taxon>Archelosauria</taxon>
        <taxon>Archosauria</taxon>
        <taxon>Dinosauria</taxon>
        <taxon>Saurischia</taxon>
        <taxon>Theropoda</taxon>
        <taxon>Coelurosauria</taxon>
        <taxon>Aves</taxon>
        <taxon>Palaeognathae</taxon>
        <taxon>Casuariiformes</taxon>
        <taxon>Dromaiidae</taxon>
        <taxon>Dromaius</taxon>
    </lineage>
</organism>
<dbReference type="Proteomes" id="UP000694423">
    <property type="component" value="Unplaced"/>
</dbReference>
<name>A0A8C4JPY8_DRONO</name>
<dbReference type="AlphaFoldDB" id="A0A8C4JPY8"/>
<accession>A0A8C4JPY8</accession>
<dbReference type="Ensembl" id="ENSDNVT00000014552.1">
    <property type="protein sequence ID" value="ENSDNVP00000012071.1"/>
    <property type="gene ID" value="ENSDNVG00000008511.1"/>
</dbReference>
<protein>
    <submittedName>
        <fullName evidence="1">Uncharacterized protein</fullName>
    </submittedName>
</protein>
<keyword evidence="2" id="KW-1185">Reference proteome</keyword>
<sequence length="82" mass="9448">CITCEFQIHWHKLRIHDGSVSSLKLVTYASQPQHHHYCTRPEKNKTNHPATFIYFLGDSVQPTLSELKLHHLPLSTCVVSLK</sequence>
<evidence type="ECO:0000313" key="1">
    <source>
        <dbReference type="Ensembl" id="ENSDNVP00000012071.1"/>
    </source>
</evidence>
<reference evidence="1" key="1">
    <citation type="submission" date="2025-08" db="UniProtKB">
        <authorList>
            <consortium name="Ensembl"/>
        </authorList>
    </citation>
    <scope>IDENTIFICATION</scope>
</reference>
<reference evidence="1" key="2">
    <citation type="submission" date="2025-09" db="UniProtKB">
        <authorList>
            <consortium name="Ensembl"/>
        </authorList>
    </citation>
    <scope>IDENTIFICATION</scope>
</reference>